<evidence type="ECO:0000313" key="1">
    <source>
        <dbReference type="EMBL" id="CAJ35857.1"/>
    </source>
</evidence>
<sequence length="76" mass="9210">MMEPPRLPKYDEKDPRYHTARIRNMFGDMIDHLRKDVKIVDDPRARAMYETSAEVLRGLQKAFEIYEEGKEDPWRR</sequence>
<name>Q0W6Y6_METAR</name>
<dbReference type="GeneID" id="5145008"/>
<dbReference type="AlphaFoldDB" id="Q0W6Y6"/>
<protein>
    <submittedName>
        <fullName evidence="1">Uncharacterized protein</fullName>
    </submittedName>
</protein>
<dbReference type="Proteomes" id="UP000000663">
    <property type="component" value="Chromosome"/>
</dbReference>
<dbReference type="RefSeq" id="WP_012036645.1">
    <property type="nucleotide sequence ID" value="NC_009464.1"/>
</dbReference>
<accession>Q0W6Y6</accession>
<dbReference type="EMBL" id="AM114193">
    <property type="protein sequence ID" value="CAJ35857.1"/>
    <property type="molecule type" value="Genomic_DNA"/>
</dbReference>
<dbReference type="STRING" id="351160.RCIX416"/>
<evidence type="ECO:0000313" key="2">
    <source>
        <dbReference type="Proteomes" id="UP000000663"/>
    </source>
</evidence>
<reference evidence="1 2" key="1">
    <citation type="journal article" date="2006" name="Science">
        <title>Genome of rice cluster I archaea -- the key methane producers in the rice rhizosphere.</title>
        <authorList>
            <person name="Erkel C."/>
            <person name="Kube M."/>
            <person name="Reinhardt R."/>
            <person name="Liesack W."/>
        </authorList>
    </citation>
    <scope>NUCLEOTIDE SEQUENCE [LARGE SCALE GENOMIC DNA]</scope>
    <source>
        <strain evidence="2">DSM 22066 / NBRC 105507 / MRE50</strain>
    </source>
</reference>
<proteinExistence type="predicted"/>
<keyword evidence="2" id="KW-1185">Reference proteome</keyword>
<gene>
    <name evidence="1" type="ORF">RCIX416</name>
</gene>
<dbReference type="KEGG" id="rci:RCIX416"/>
<organism evidence="1 2">
    <name type="scientific">Methanocella arvoryzae (strain DSM 22066 / NBRC 105507 / MRE50)</name>
    <dbReference type="NCBI Taxonomy" id="351160"/>
    <lineage>
        <taxon>Archaea</taxon>
        <taxon>Methanobacteriati</taxon>
        <taxon>Methanobacteriota</taxon>
        <taxon>Stenosarchaea group</taxon>
        <taxon>Methanomicrobia</taxon>
        <taxon>Methanocellales</taxon>
        <taxon>Methanocellaceae</taxon>
        <taxon>Methanocella</taxon>
    </lineage>
</organism>